<feature type="compositionally biased region" description="Low complexity" evidence="2">
    <location>
        <begin position="1"/>
        <end position="16"/>
    </location>
</feature>
<evidence type="ECO:0000313" key="5">
    <source>
        <dbReference type="Proteomes" id="UP001236404"/>
    </source>
</evidence>
<feature type="region of interest" description="Disordered" evidence="2">
    <location>
        <begin position="1"/>
        <end position="79"/>
    </location>
</feature>
<dbReference type="PANTHER" id="PTHR43575">
    <property type="entry name" value="PROTEIN ABCI7, CHLOROPLASTIC"/>
    <property type="match status" value="1"/>
</dbReference>
<evidence type="ECO:0000313" key="4">
    <source>
        <dbReference type="EMBL" id="MDM7890275.1"/>
    </source>
</evidence>
<keyword evidence="5" id="KW-1185">Reference proteome</keyword>
<comment type="similarity">
    <text evidence="1">Belongs to the iron-sulfur cluster assembly SufBD family.</text>
</comment>
<reference evidence="4 5" key="1">
    <citation type="submission" date="2023-06" db="EMBL/GenBank/DDBJ databases">
        <authorList>
            <person name="Feng G."/>
            <person name="Li J."/>
            <person name="Zhu H."/>
        </authorList>
    </citation>
    <scope>NUCLEOTIDE SEQUENCE [LARGE SCALE GENOMIC DNA]</scope>
    <source>
        <strain evidence="4 5">RHCKG28</strain>
    </source>
</reference>
<dbReference type="RefSeq" id="WP_289471781.1">
    <property type="nucleotide sequence ID" value="NZ_JAUCMN010000001.1"/>
</dbReference>
<dbReference type="InterPro" id="IPR055346">
    <property type="entry name" value="Fe-S_cluster_assembly_SufBD"/>
</dbReference>
<feature type="compositionally biased region" description="Basic and acidic residues" evidence="2">
    <location>
        <begin position="46"/>
        <end position="56"/>
    </location>
</feature>
<dbReference type="NCBIfam" id="TIGR01981">
    <property type="entry name" value="sufD"/>
    <property type="match status" value="1"/>
</dbReference>
<evidence type="ECO:0000256" key="2">
    <source>
        <dbReference type="SAM" id="MobiDB-lite"/>
    </source>
</evidence>
<dbReference type="Proteomes" id="UP001236404">
    <property type="component" value="Unassembled WGS sequence"/>
</dbReference>
<feature type="compositionally biased region" description="Low complexity" evidence="2">
    <location>
        <begin position="26"/>
        <end position="42"/>
    </location>
</feature>
<dbReference type="SUPFAM" id="SSF101960">
    <property type="entry name" value="Stabilizer of iron transporter SufD"/>
    <property type="match status" value="1"/>
</dbReference>
<dbReference type="PANTHER" id="PTHR43575:SF1">
    <property type="entry name" value="PROTEIN ABCI7, CHLOROPLASTIC"/>
    <property type="match status" value="1"/>
</dbReference>
<feature type="domain" description="SUF system FeS cluster assembly SufBD core" evidence="3">
    <location>
        <begin position="177"/>
        <end position="399"/>
    </location>
</feature>
<dbReference type="EMBL" id="JAUCMN010000001">
    <property type="protein sequence ID" value="MDM7890275.1"/>
    <property type="molecule type" value="Genomic_DNA"/>
</dbReference>
<organism evidence="4 5">
    <name type="scientific">Curtobacterium caseinilyticum</name>
    <dbReference type="NCBI Taxonomy" id="3055137"/>
    <lineage>
        <taxon>Bacteria</taxon>
        <taxon>Bacillati</taxon>
        <taxon>Actinomycetota</taxon>
        <taxon>Actinomycetes</taxon>
        <taxon>Micrococcales</taxon>
        <taxon>Microbacteriaceae</taxon>
        <taxon>Curtobacterium</taxon>
    </lineage>
</organism>
<name>A0ABT7TL10_9MICO</name>
<evidence type="ECO:0000259" key="3">
    <source>
        <dbReference type="Pfam" id="PF01458"/>
    </source>
</evidence>
<protein>
    <submittedName>
        <fullName evidence="4">Fe-S cluster assembly protein SufD</fullName>
    </submittedName>
</protein>
<accession>A0ABT7TL10</accession>
<dbReference type="Pfam" id="PF01458">
    <property type="entry name" value="SUFBD_core"/>
    <property type="match status" value="1"/>
</dbReference>
<evidence type="ECO:0000256" key="1">
    <source>
        <dbReference type="ARBA" id="ARBA00043967"/>
    </source>
</evidence>
<dbReference type="InterPro" id="IPR011542">
    <property type="entry name" value="SUF_FeS_clus_asmbl_SufD"/>
</dbReference>
<sequence length="443" mass="47067">MSNTSTNPTPTGGSTPAPHIDQPIEPSAVAQGQQAPSAQGQGTEQHGARAHSDGGWDTKVPVQTRSERPQSGDLDAFPPVTGREVNWKFAPLTKLQPLLDGGLDGSAYPFLARQTEGADVEWGRSDDPAVGTAGLPEDRAAAAAWTARDAVLKVTVKATEAHESISITRSDFGTQPRAAHTVITAEQHAQGIVVIDNRGSAVLSENVEIVVRDGARLTVVSLQDWDDDAVHVSTQFAEVGRDAFLKHVVVSLGGDVVRVNPSTHLGAQGADTEMYGVYFADAGQYIEQQVYVNHDAPNTRGRVNYKGALQGEGAHTVWIGDVLIGRAGDGTDSYEQNRNLVLTDGTRADSIPNLEIETGNIEGAGHASATGRFDDEQLFYLQARGIPEEEARRLVVLGFLVEVIQKIGAPELEERLIAAVEQELAEGRTAVAAATPEAEQADA</sequence>
<gene>
    <name evidence="4" type="primary">sufD</name>
    <name evidence="4" type="ORF">QUG93_01100</name>
</gene>
<comment type="caution">
    <text evidence="4">The sequence shown here is derived from an EMBL/GenBank/DDBJ whole genome shotgun (WGS) entry which is preliminary data.</text>
</comment>
<dbReference type="InterPro" id="IPR037284">
    <property type="entry name" value="SUF_FeS_clus_asmbl_SufBD_sf"/>
</dbReference>
<dbReference type="InterPro" id="IPR000825">
    <property type="entry name" value="SUF_FeS_clus_asmbl_SufBD_core"/>
</dbReference>
<proteinExistence type="inferred from homology"/>